<dbReference type="AlphaFoldDB" id="A0A9D6V8M8"/>
<keyword evidence="1" id="KW-1133">Transmembrane helix</keyword>
<organism evidence="2 3">
    <name type="scientific">Desulfomonile tiedjei</name>
    <dbReference type="NCBI Taxonomy" id="2358"/>
    <lineage>
        <taxon>Bacteria</taxon>
        <taxon>Pseudomonadati</taxon>
        <taxon>Thermodesulfobacteriota</taxon>
        <taxon>Desulfomonilia</taxon>
        <taxon>Desulfomonilales</taxon>
        <taxon>Desulfomonilaceae</taxon>
        <taxon>Desulfomonile</taxon>
    </lineage>
</organism>
<protein>
    <submittedName>
        <fullName evidence="2">Uncharacterized protein</fullName>
    </submittedName>
</protein>
<dbReference type="Proteomes" id="UP000807825">
    <property type="component" value="Unassembled WGS sequence"/>
</dbReference>
<gene>
    <name evidence="2" type="ORF">HY912_24925</name>
</gene>
<keyword evidence="1" id="KW-0472">Membrane</keyword>
<dbReference type="EMBL" id="JACRDE010000646">
    <property type="protein sequence ID" value="MBI5252753.1"/>
    <property type="molecule type" value="Genomic_DNA"/>
</dbReference>
<accession>A0A9D6V8M8</accession>
<keyword evidence="1" id="KW-0812">Transmembrane</keyword>
<evidence type="ECO:0000313" key="3">
    <source>
        <dbReference type="Proteomes" id="UP000807825"/>
    </source>
</evidence>
<reference evidence="2" key="1">
    <citation type="submission" date="2020-07" db="EMBL/GenBank/DDBJ databases">
        <title>Huge and variable diversity of episymbiotic CPR bacteria and DPANN archaea in groundwater ecosystems.</title>
        <authorList>
            <person name="He C.Y."/>
            <person name="Keren R."/>
            <person name="Whittaker M."/>
            <person name="Farag I.F."/>
            <person name="Doudna J."/>
            <person name="Cate J.H.D."/>
            <person name="Banfield J.F."/>
        </authorList>
    </citation>
    <scope>NUCLEOTIDE SEQUENCE</scope>
    <source>
        <strain evidence="2">NC_groundwater_1664_Pr3_B-0.1um_52_9</strain>
    </source>
</reference>
<evidence type="ECO:0000313" key="2">
    <source>
        <dbReference type="EMBL" id="MBI5252753.1"/>
    </source>
</evidence>
<name>A0A9D6V8M8_9BACT</name>
<evidence type="ECO:0000256" key="1">
    <source>
        <dbReference type="SAM" id="Phobius"/>
    </source>
</evidence>
<feature type="transmembrane region" description="Helical" evidence="1">
    <location>
        <begin position="6"/>
        <end position="25"/>
    </location>
</feature>
<comment type="caution">
    <text evidence="2">The sequence shown here is derived from an EMBL/GenBank/DDBJ whole genome shotgun (WGS) entry which is preliminary data.</text>
</comment>
<proteinExistence type="predicted"/>
<sequence>MSETAQILLGFIFLIGCFVLTRYIVTWQIKRATGLIIRDLEKQEAFDPLTAVDLPYTKQNPLRMGMRNYYAKSMEYMVNEGVVGKTGSGKYYLRVRRTEEHRPELQES</sequence>